<dbReference type="Gene3D" id="3.30.70.20">
    <property type="match status" value="1"/>
</dbReference>
<evidence type="ECO:0000256" key="4">
    <source>
        <dbReference type="ARBA" id="ARBA00023004"/>
    </source>
</evidence>
<feature type="region of interest" description="Disordered" evidence="7">
    <location>
        <begin position="1"/>
        <end position="23"/>
    </location>
</feature>
<keyword evidence="11" id="KW-1185">Reference proteome</keyword>
<organism evidence="10 11">
    <name type="scientific">Anaeromyxobacter oryzae</name>
    <dbReference type="NCBI Taxonomy" id="2918170"/>
    <lineage>
        <taxon>Bacteria</taxon>
        <taxon>Pseudomonadati</taxon>
        <taxon>Myxococcota</taxon>
        <taxon>Myxococcia</taxon>
        <taxon>Myxococcales</taxon>
        <taxon>Cystobacterineae</taxon>
        <taxon>Anaeromyxobacteraceae</taxon>
        <taxon>Anaeromyxobacter</taxon>
    </lineage>
</organism>
<dbReference type="PANTHER" id="PTHR30224">
    <property type="entry name" value="ELECTRON TRANSPORT PROTEIN"/>
    <property type="match status" value="1"/>
</dbReference>
<keyword evidence="4" id="KW-0408">Iron</keyword>
<evidence type="ECO:0000256" key="1">
    <source>
        <dbReference type="ARBA" id="ARBA00004236"/>
    </source>
</evidence>
<dbReference type="InterPro" id="IPR017900">
    <property type="entry name" value="4Fe4S_Fe_S_CS"/>
</dbReference>
<comment type="subcellular location">
    <subcellularLocation>
        <location evidence="1">Cell membrane</location>
    </subcellularLocation>
</comment>
<evidence type="ECO:0000256" key="6">
    <source>
        <dbReference type="ARBA" id="ARBA00023136"/>
    </source>
</evidence>
<keyword evidence="3" id="KW-0479">Metal-binding</keyword>
<feature type="transmembrane region" description="Helical" evidence="8">
    <location>
        <begin position="45"/>
        <end position="65"/>
    </location>
</feature>
<dbReference type="InterPro" id="IPR017896">
    <property type="entry name" value="4Fe4S_Fe-S-bd"/>
</dbReference>
<evidence type="ECO:0000313" key="11">
    <source>
        <dbReference type="Proteomes" id="UP001162891"/>
    </source>
</evidence>
<dbReference type="Pfam" id="PF12801">
    <property type="entry name" value="Fer4_5"/>
    <property type="match status" value="2"/>
</dbReference>
<proteinExistence type="predicted"/>
<feature type="domain" description="4Fe-4S ferredoxin-type" evidence="9">
    <location>
        <begin position="287"/>
        <end position="315"/>
    </location>
</feature>
<name>A0ABN6MTY3_9BACT</name>
<reference evidence="11" key="1">
    <citation type="journal article" date="2022" name="Int. J. Syst. Evol. Microbiol.">
        <title>Anaeromyxobacter oryzae sp. nov., Anaeromyxobacter diazotrophicus sp. nov. and Anaeromyxobacter paludicola sp. nov., isolated from paddy soils.</title>
        <authorList>
            <person name="Itoh H."/>
            <person name="Xu Z."/>
            <person name="Mise K."/>
            <person name="Masuda Y."/>
            <person name="Ushijima N."/>
            <person name="Hayakawa C."/>
            <person name="Shiratori Y."/>
            <person name="Senoo K."/>
        </authorList>
    </citation>
    <scope>NUCLEOTIDE SEQUENCE [LARGE SCALE GENOMIC DNA]</scope>
    <source>
        <strain evidence="11">Red232</strain>
    </source>
</reference>
<feature type="transmembrane region" description="Helical" evidence="8">
    <location>
        <begin position="174"/>
        <end position="193"/>
    </location>
</feature>
<feature type="transmembrane region" description="Helical" evidence="8">
    <location>
        <begin position="213"/>
        <end position="234"/>
    </location>
</feature>
<dbReference type="PROSITE" id="PS51379">
    <property type="entry name" value="4FE4S_FER_2"/>
    <property type="match status" value="2"/>
</dbReference>
<gene>
    <name evidence="10" type="ORF">AMOR_34230</name>
</gene>
<keyword evidence="8" id="KW-0812">Transmembrane</keyword>
<feature type="transmembrane region" description="Helical" evidence="8">
    <location>
        <begin position="108"/>
        <end position="127"/>
    </location>
</feature>
<evidence type="ECO:0000259" key="9">
    <source>
        <dbReference type="PROSITE" id="PS51379"/>
    </source>
</evidence>
<keyword evidence="6 8" id="KW-0472">Membrane</keyword>
<evidence type="ECO:0000256" key="7">
    <source>
        <dbReference type="SAM" id="MobiDB-lite"/>
    </source>
</evidence>
<feature type="domain" description="4Fe-4S ferredoxin-type" evidence="9">
    <location>
        <begin position="258"/>
        <end position="286"/>
    </location>
</feature>
<accession>A0ABN6MTY3</accession>
<protein>
    <submittedName>
        <fullName evidence="10">(4Fe-4S)-binding protein</fullName>
    </submittedName>
</protein>
<feature type="transmembrane region" description="Helical" evidence="8">
    <location>
        <begin position="320"/>
        <end position="340"/>
    </location>
</feature>
<keyword evidence="8" id="KW-1133">Transmembrane helix</keyword>
<dbReference type="EMBL" id="AP025591">
    <property type="protein sequence ID" value="BDG04427.1"/>
    <property type="molecule type" value="Genomic_DNA"/>
</dbReference>
<dbReference type="PANTHER" id="PTHR30224:SF4">
    <property type="entry name" value="ELECTRON TRANSPORT PROTEIN YCCM-RELATED"/>
    <property type="match status" value="1"/>
</dbReference>
<evidence type="ECO:0000256" key="3">
    <source>
        <dbReference type="ARBA" id="ARBA00022723"/>
    </source>
</evidence>
<keyword evidence="5" id="KW-0411">Iron-sulfur</keyword>
<dbReference type="Pfam" id="PF13237">
    <property type="entry name" value="Fer4_10"/>
    <property type="match status" value="1"/>
</dbReference>
<evidence type="ECO:0000256" key="5">
    <source>
        <dbReference type="ARBA" id="ARBA00023014"/>
    </source>
</evidence>
<dbReference type="PROSITE" id="PS00198">
    <property type="entry name" value="4FE4S_FER_1"/>
    <property type="match status" value="1"/>
</dbReference>
<evidence type="ECO:0000256" key="2">
    <source>
        <dbReference type="ARBA" id="ARBA00022475"/>
    </source>
</evidence>
<sequence>MSTQHDAPAPHSKTPSASPSPLAILPDAPARAEKWRNPYRALPRVRWVVQLAYVAFLLLVAWQFVRFHDAVLGDGPISVARPPAVEAFLPIAALVAAKRFFLTRYWDVVHPAGLTIFLAAIATAFVARKAFCSWVCPVGTISRALEWLGRKTLWRRRWPAVPRWLDLPLSAVKYLLLAFFLWTVVVMMPLEAIEGFMQAPYNLAADAKMLELFAHPSATMAAVLGGLVALSLVVKHAWCRWLCPYGALLGLASFLSPVSVRRDPDACNDCRACTRACPNEIQVHAKLRVLSTECTGCMSCVAACSTPDCLGVTRKGARAWSPWLVPAATLAVMLGFWAVARATGFWEASVPPEVYRVAYRILGIG</sequence>
<dbReference type="InterPro" id="IPR052378">
    <property type="entry name" value="NosR_regulator"/>
</dbReference>
<evidence type="ECO:0000313" key="10">
    <source>
        <dbReference type="EMBL" id="BDG04427.1"/>
    </source>
</evidence>
<dbReference type="Proteomes" id="UP001162891">
    <property type="component" value="Chromosome"/>
</dbReference>
<dbReference type="RefSeq" id="WP_248352796.1">
    <property type="nucleotide sequence ID" value="NZ_AP025591.1"/>
</dbReference>
<keyword evidence="2" id="KW-1003">Cell membrane</keyword>
<dbReference type="SUPFAM" id="SSF54862">
    <property type="entry name" value="4Fe-4S ferredoxins"/>
    <property type="match status" value="1"/>
</dbReference>
<evidence type="ECO:0000256" key="8">
    <source>
        <dbReference type="SAM" id="Phobius"/>
    </source>
</evidence>